<evidence type="ECO:0000313" key="3">
    <source>
        <dbReference type="Proteomes" id="UP000564885"/>
    </source>
</evidence>
<comment type="caution">
    <text evidence="2">The sequence shown here is derived from an EMBL/GenBank/DDBJ whole genome shotgun (WGS) entry which is preliminary data.</text>
</comment>
<name>A0A849HWL3_9HYPH</name>
<gene>
    <name evidence="2" type="ORF">HJG44_05890</name>
</gene>
<organism evidence="2 3">
    <name type="scientific">Enterovirga aerilata</name>
    <dbReference type="NCBI Taxonomy" id="2730920"/>
    <lineage>
        <taxon>Bacteria</taxon>
        <taxon>Pseudomonadati</taxon>
        <taxon>Pseudomonadota</taxon>
        <taxon>Alphaproteobacteria</taxon>
        <taxon>Hyphomicrobiales</taxon>
        <taxon>Methylobacteriaceae</taxon>
        <taxon>Enterovirga</taxon>
    </lineage>
</organism>
<dbReference type="RefSeq" id="WP_171217451.1">
    <property type="nucleotide sequence ID" value="NZ_JABEPP010000002.1"/>
</dbReference>
<dbReference type="InterPro" id="IPR018691">
    <property type="entry name" value="DUF2188"/>
</dbReference>
<dbReference type="Pfam" id="PF09954">
    <property type="entry name" value="DUF2188"/>
    <property type="match status" value="1"/>
</dbReference>
<reference evidence="2 3" key="1">
    <citation type="submission" date="2020-04" db="EMBL/GenBank/DDBJ databases">
        <title>Enterovirga sp. isolate from soil.</title>
        <authorList>
            <person name="Chea S."/>
            <person name="Kim D.-U."/>
        </authorList>
    </citation>
    <scope>NUCLEOTIDE SEQUENCE [LARGE SCALE GENOMIC DNA]</scope>
    <source>
        <strain evidence="2 3">DB1703</strain>
    </source>
</reference>
<dbReference type="Proteomes" id="UP000564885">
    <property type="component" value="Unassembled WGS sequence"/>
</dbReference>
<keyword evidence="3" id="KW-1185">Reference proteome</keyword>
<evidence type="ECO:0000256" key="1">
    <source>
        <dbReference type="SAM" id="MobiDB-lite"/>
    </source>
</evidence>
<feature type="compositionally biased region" description="Basic and acidic residues" evidence="1">
    <location>
        <begin position="64"/>
        <end position="74"/>
    </location>
</feature>
<sequence length="88" mass="9661">MSKITYRIVEHDGGWAYKLGDVFSETFPTHDLAARAARAVAAEQSVPGEVAYILYQDASGEWREEVARGDDRPSADVVDTSADPFRNG</sequence>
<dbReference type="AlphaFoldDB" id="A0A849HWL3"/>
<evidence type="ECO:0000313" key="2">
    <source>
        <dbReference type="EMBL" id="NNM71926.1"/>
    </source>
</evidence>
<accession>A0A849HWL3</accession>
<feature type="region of interest" description="Disordered" evidence="1">
    <location>
        <begin position="64"/>
        <end position="88"/>
    </location>
</feature>
<dbReference type="EMBL" id="JABEPP010000002">
    <property type="protein sequence ID" value="NNM71926.1"/>
    <property type="molecule type" value="Genomic_DNA"/>
</dbReference>
<protein>
    <submittedName>
        <fullName evidence="2">DUF2188 domain-containing protein</fullName>
    </submittedName>
</protein>
<proteinExistence type="predicted"/>